<reference evidence="1" key="1">
    <citation type="submission" date="2014-09" db="EMBL/GenBank/DDBJ databases">
        <authorList>
            <person name="Magalhaes I.L.F."/>
            <person name="Oliveira U."/>
            <person name="Santos F.R."/>
            <person name="Vidigal T.H.D.A."/>
            <person name="Brescovit A.D."/>
            <person name="Santos A.J."/>
        </authorList>
    </citation>
    <scope>NUCLEOTIDE SEQUENCE</scope>
    <source>
        <tissue evidence="1">Shoot tissue taken approximately 20 cm above the soil surface</tissue>
    </source>
</reference>
<dbReference type="EMBL" id="GBRH01234277">
    <property type="protein sequence ID" value="JAD63618.1"/>
    <property type="molecule type" value="Transcribed_RNA"/>
</dbReference>
<reference evidence="1" key="2">
    <citation type="journal article" date="2015" name="Data Brief">
        <title>Shoot transcriptome of the giant reed, Arundo donax.</title>
        <authorList>
            <person name="Barrero R.A."/>
            <person name="Guerrero F.D."/>
            <person name="Moolhuijzen P."/>
            <person name="Goolsby J.A."/>
            <person name="Tidwell J."/>
            <person name="Bellgard S.E."/>
            <person name="Bellgard M.I."/>
        </authorList>
    </citation>
    <scope>NUCLEOTIDE SEQUENCE</scope>
    <source>
        <tissue evidence="1">Shoot tissue taken approximately 20 cm above the soil surface</tissue>
    </source>
</reference>
<evidence type="ECO:0000313" key="1">
    <source>
        <dbReference type="EMBL" id="JAD63618.1"/>
    </source>
</evidence>
<protein>
    <submittedName>
        <fullName evidence="1">Uncharacterized protein</fullName>
    </submittedName>
</protein>
<organism evidence="1">
    <name type="scientific">Arundo donax</name>
    <name type="common">Giant reed</name>
    <name type="synonym">Donax arundinaceus</name>
    <dbReference type="NCBI Taxonomy" id="35708"/>
    <lineage>
        <taxon>Eukaryota</taxon>
        <taxon>Viridiplantae</taxon>
        <taxon>Streptophyta</taxon>
        <taxon>Embryophyta</taxon>
        <taxon>Tracheophyta</taxon>
        <taxon>Spermatophyta</taxon>
        <taxon>Magnoliopsida</taxon>
        <taxon>Liliopsida</taxon>
        <taxon>Poales</taxon>
        <taxon>Poaceae</taxon>
        <taxon>PACMAD clade</taxon>
        <taxon>Arundinoideae</taxon>
        <taxon>Arundineae</taxon>
        <taxon>Arundo</taxon>
    </lineage>
</organism>
<dbReference type="AlphaFoldDB" id="A0A0A9BNA7"/>
<sequence>MDHLYKCCVRIEDKDSYAQLPSISLVPTVCLDVQDASIILFQW</sequence>
<proteinExistence type="predicted"/>
<name>A0A0A9BNA7_ARUDO</name>
<accession>A0A0A9BNA7</accession>